<name>A0A1H3P7V7_9EURY</name>
<dbReference type="InterPro" id="IPR045397">
    <property type="entry name" value="TumE-like"/>
</dbReference>
<sequence length="163" mass="18546">MSGVSRPVDAYVNKLCRALETKGGIQVKKTIDTGDGERRVLLESNTYPDPVTEIKVIIRYSGAVGPSITYCEDWSGDEWECRWGRHPNSHNTEEHFHYPPDAGENETPPAVDAEYGQDILIMTNVVDFLSERYTEIISTDSPTYPSDYRWTNEYCSETYEDPP</sequence>
<dbReference type="AlphaFoldDB" id="A0A1H3P7V7"/>
<keyword evidence="2" id="KW-1185">Reference proteome</keyword>
<dbReference type="EMBL" id="FNPC01000021">
    <property type="protein sequence ID" value="SDY97254.1"/>
    <property type="molecule type" value="Genomic_DNA"/>
</dbReference>
<dbReference type="OrthoDB" id="202777at2157"/>
<evidence type="ECO:0000313" key="1">
    <source>
        <dbReference type="EMBL" id="SDY97254.1"/>
    </source>
</evidence>
<organism evidence="1 2">
    <name type="scientific">Halopenitus persicus</name>
    <dbReference type="NCBI Taxonomy" id="1048396"/>
    <lineage>
        <taxon>Archaea</taxon>
        <taxon>Methanobacteriati</taxon>
        <taxon>Methanobacteriota</taxon>
        <taxon>Stenosarchaea group</taxon>
        <taxon>Halobacteria</taxon>
        <taxon>Halobacteriales</taxon>
        <taxon>Haloferacaceae</taxon>
        <taxon>Halopenitus</taxon>
    </lineage>
</organism>
<evidence type="ECO:0000313" key="2">
    <source>
        <dbReference type="Proteomes" id="UP000199079"/>
    </source>
</evidence>
<dbReference type="Pfam" id="PF20126">
    <property type="entry name" value="TumE"/>
    <property type="match status" value="1"/>
</dbReference>
<gene>
    <name evidence="1" type="ORF">SAMN05216564_1212</name>
</gene>
<protein>
    <submittedName>
        <fullName evidence="1">Uncharacterized protein</fullName>
    </submittedName>
</protein>
<dbReference type="Proteomes" id="UP000199079">
    <property type="component" value="Unassembled WGS sequence"/>
</dbReference>
<proteinExistence type="predicted"/>
<reference evidence="2" key="1">
    <citation type="submission" date="2016-10" db="EMBL/GenBank/DDBJ databases">
        <authorList>
            <person name="Varghese N."/>
            <person name="Submissions S."/>
        </authorList>
    </citation>
    <scope>NUCLEOTIDE SEQUENCE [LARGE SCALE GENOMIC DNA]</scope>
    <source>
        <strain evidence="2">DC30,IBRC 10041,KCTC 4046</strain>
    </source>
</reference>
<accession>A0A1H3P7V7</accession>
<dbReference type="RefSeq" id="WP_143114514.1">
    <property type="nucleotide sequence ID" value="NZ_FNPC01000021.1"/>
</dbReference>